<evidence type="ECO:0000259" key="2">
    <source>
        <dbReference type="Pfam" id="PF01757"/>
    </source>
</evidence>
<keyword evidence="4" id="KW-1185">Reference proteome</keyword>
<reference evidence="3 4" key="1">
    <citation type="journal article" date="2011" name="Int. J. Syst. Evol. Microbiol.">
        <title>Zhongshania antarctica gen. nov., sp. nov. and Zhongshania guokunii sp. nov., gammaproteobacteria respectively isolated from coastal attached (fast) ice and surface seawater of the Antarctic.</title>
        <authorList>
            <person name="Li H.J."/>
            <person name="Zhang X.Y."/>
            <person name="Chen C.X."/>
            <person name="Zhang Y.J."/>
            <person name="Gao Z.M."/>
            <person name="Yu Y."/>
            <person name="Chen X.L."/>
            <person name="Chen B."/>
            <person name="Zhang Y.Z."/>
        </authorList>
    </citation>
    <scope>NUCLEOTIDE SEQUENCE [LARGE SCALE GENOMIC DNA]</scope>
    <source>
        <strain evidence="3 4">ZS6-22T</strain>
    </source>
</reference>
<keyword evidence="1" id="KW-0812">Transmembrane</keyword>
<dbReference type="InterPro" id="IPR050879">
    <property type="entry name" value="Acyltransferase_3"/>
</dbReference>
<protein>
    <submittedName>
        <fullName evidence="3">Acyltransferase family protein</fullName>
        <ecNumber evidence="3">2.3.-.-</ecNumber>
    </submittedName>
</protein>
<dbReference type="Proteomes" id="UP001557485">
    <property type="component" value="Unassembled WGS sequence"/>
</dbReference>
<dbReference type="EC" id="2.3.-.-" evidence="3"/>
<feature type="transmembrane region" description="Helical" evidence="1">
    <location>
        <begin position="162"/>
        <end position="182"/>
    </location>
</feature>
<feature type="transmembrane region" description="Helical" evidence="1">
    <location>
        <begin position="242"/>
        <end position="261"/>
    </location>
</feature>
<dbReference type="PANTHER" id="PTHR23028">
    <property type="entry name" value="ACETYLTRANSFERASE"/>
    <property type="match status" value="1"/>
</dbReference>
<proteinExistence type="predicted"/>
<keyword evidence="1" id="KW-0472">Membrane</keyword>
<feature type="transmembrane region" description="Helical" evidence="1">
    <location>
        <begin position="220"/>
        <end position="236"/>
    </location>
</feature>
<keyword evidence="3" id="KW-0808">Transferase</keyword>
<feature type="domain" description="Acyltransferase 3" evidence="2">
    <location>
        <begin position="5"/>
        <end position="325"/>
    </location>
</feature>
<gene>
    <name evidence="3" type="ORF">AB4876_17090</name>
</gene>
<feature type="transmembrane region" description="Helical" evidence="1">
    <location>
        <begin position="12"/>
        <end position="31"/>
    </location>
</feature>
<feature type="transmembrane region" description="Helical" evidence="1">
    <location>
        <begin position="270"/>
        <end position="287"/>
    </location>
</feature>
<name>A0ABV3U9L5_9GAMM</name>
<organism evidence="3 4">
    <name type="scientific">Zhongshania guokunii</name>
    <dbReference type="NCBI Taxonomy" id="641783"/>
    <lineage>
        <taxon>Bacteria</taxon>
        <taxon>Pseudomonadati</taxon>
        <taxon>Pseudomonadota</taxon>
        <taxon>Gammaproteobacteria</taxon>
        <taxon>Cellvibrionales</taxon>
        <taxon>Spongiibacteraceae</taxon>
        <taxon>Zhongshania</taxon>
    </lineage>
</organism>
<feature type="transmembrane region" description="Helical" evidence="1">
    <location>
        <begin position="307"/>
        <end position="328"/>
    </location>
</feature>
<keyword evidence="3" id="KW-0012">Acyltransferase</keyword>
<evidence type="ECO:0000313" key="4">
    <source>
        <dbReference type="Proteomes" id="UP001557485"/>
    </source>
</evidence>
<feature type="transmembrane region" description="Helical" evidence="1">
    <location>
        <begin position="75"/>
        <end position="92"/>
    </location>
</feature>
<keyword evidence="1" id="KW-1133">Transmembrane helix</keyword>
<comment type="caution">
    <text evidence="3">The sequence shown here is derived from an EMBL/GenBank/DDBJ whole genome shotgun (WGS) entry which is preliminary data.</text>
</comment>
<sequence length="594" mass="67307">MKYRPEIDALRCLAVCPVILFHAGFSAFSGGYVGVDIFFVISGYLITSILLAEISSRRFSFVGFYERRARRILPALYFMLLIIMPFSWLYMLPDPLENFGQSLVATIFFSNNILLTITSGYWEAASEFKPLVHMWSLGVEEQFYVVFPVLLMILWRFNFRRIYLPIIFIFFVSLCIAEYGIINFPNANFYLLPSRAWELLAGSMVAVYLFSIGDVRGNDYLGMAGVLMIFYAIFFYDSETPFPSFYTLVPVAGTVLIILFIKQGTLLHRVIANRAFVGIGLVSYSAYLWHQPILAFLRIYSQEEPGLYLMCFAVGLTFLAAYISWRFVEAPFRSSATISRKVVGVCVVVFSTIIVGVGYSAHYFKGFPGRFYSADVVEKPDLYIAYNKRAFDYVISSFDNDGKVKVLVLGDSFARDFINMMVENLRFENIQLGYKFSPEDCLLTPDDATQALVNSADVVVYAFNEGPGVCARSKILALHELGVKVYYLGTKNFGYNLNWLARIDPAEREGAFNNIVVEMANIDDRALMLLPSENYLSVMSKISTDASRVPITDRSGFLLTADRKHLTKYGARFVGKLVLDNQRFLNDIHSSLVP</sequence>
<feature type="transmembrane region" description="Helical" evidence="1">
    <location>
        <begin position="37"/>
        <end position="54"/>
    </location>
</feature>
<accession>A0ABV3U9L5</accession>
<feature type="transmembrane region" description="Helical" evidence="1">
    <location>
        <begin position="340"/>
        <end position="361"/>
    </location>
</feature>
<evidence type="ECO:0000313" key="3">
    <source>
        <dbReference type="EMBL" id="MEX1670639.1"/>
    </source>
</evidence>
<dbReference type="EMBL" id="JBFRYA010000019">
    <property type="protein sequence ID" value="MEX1670639.1"/>
    <property type="molecule type" value="Genomic_DNA"/>
</dbReference>
<dbReference type="InterPro" id="IPR002656">
    <property type="entry name" value="Acyl_transf_3_dom"/>
</dbReference>
<dbReference type="GO" id="GO:0016746">
    <property type="term" value="F:acyltransferase activity"/>
    <property type="evidence" value="ECO:0007669"/>
    <property type="project" value="UniProtKB-KW"/>
</dbReference>
<dbReference type="Pfam" id="PF01757">
    <property type="entry name" value="Acyl_transf_3"/>
    <property type="match status" value="1"/>
</dbReference>
<dbReference type="PANTHER" id="PTHR23028:SF53">
    <property type="entry name" value="ACYL_TRANSF_3 DOMAIN-CONTAINING PROTEIN"/>
    <property type="match status" value="1"/>
</dbReference>
<dbReference type="RefSeq" id="WP_368382952.1">
    <property type="nucleotide sequence ID" value="NZ_JBFRYA010000019.1"/>
</dbReference>
<evidence type="ECO:0000256" key="1">
    <source>
        <dbReference type="SAM" id="Phobius"/>
    </source>
</evidence>
<feature type="transmembrane region" description="Helical" evidence="1">
    <location>
        <begin position="194"/>
        <end position="213"/>
    </location>
</feature>